<evidence type="ECO:0000313" key="19">
    <source>
        <dbReference type="EMBL" id="EFK53820.1"/>
    </source>
</evidence>
<feature type="active site" description="Proton acceptor" evidence="17">
    <location>
        <position position="95"/>
    </location>
</feature>
<feature type="binding site" evidence="17">
    <location>
        <position position="91"/>
    </location>
    <ligand>
        <name>Mg(2+)</name>
        <dbReference type="ChEBI" id="CHEBI:18420"/>
        <label>2</label>
    </ligand>
</feature>
<evidence type="ECO:0000256" key="15">
    <source>
        <dbReference type="ARBA" id="ARBA00033137"/>
    </source>
</evidence>
<evidence type="ECO:0000256" key="3">
    <source>
        <dbReference type="ARBA" id="ARBA00005189"/>
    </source>
</evidence>
<keyword evidence="17" id="KW-1208">Phospholipid metabolism</keyword>
<dbReference type="HOGENOM" id="CLU_080384_0_1_11"/>
<feature type="binding site" evidence="17">
    <location>
        <position position="74"/>
    </location>
    <ligand>
        <name>a CDP-1,2-diacyl-sn-glycerol</name>
        <dbReference type="ChEBI" id="CHEBI:58332"/>
    </ligand>
</feature>
<comment type="function">
    <text evidence="17">Catalyzes the conjugation of the 1'-hydroxyl group of D-myo-inositol-3-phosphate (also named L-myo-inositol-1-phosphate) with a lipid tail of cytidine diphosphate diacylglycerol (CDP-DAG), forming phosphatidylinositol phosphate (PIP) and CMP. PIP is a precursor of phosphatidylinositol (PI) which is an essential lipid required for cell wall formation.</text>
</comment>
<dbReference type="Pfam" id="PF01066">
    <property type="entry name" value="CDP-OH_P_transf"/>
    <property type="match status" value="1"/>
</dbReference>
<dbReference type="AlphaFoldDB" id="D7WCD9"/>
<dbReference type="eggNOG" id="COG0558">
    <property type="taxonomic scope" value="Bacteria"/>
</dbReference>
<reference evidence="19" key="1">
    <citation type="submission" date="2010-06" db="EMBL/GenBank/DDBJ databases">
        <authorList>
            <person name="Muzny D."/>
            <person name="Qin X."/>
            <person name="Buhay C."/>
            <person name="Dugan-Rocha S."/>
            <person name="Ding Y."/>
            <person name="Chen G."/>
            <person name="Hawes A."/>
            <person name="Holder M."/>
            <person name="Jhangiani S."/>
            <person name="Johnson A."/>
            <person name="Khan Z."/>
            <person name="Li Z."/>
            <person name="Liu W."/>
            <person name="Liu X."/>
            <person name="Perez L."/>
            <person name="Shen H."/>
            <person name="Wang Q."/>
            <person name="Watt J."/>
            <person name="Xi L."/>
            <person name="Xin Y."/>
            <person name="Zhou J."/>
            <person name="Deng J."/>
            <person name="Jiang H."/>
            <person name="Liu Y."/>
            <person name="Qu J."/>
            <person name="Song X.-Z."/>
            <person name="Zhang L."/>
            <person name="Villasana D."/>
            <person name="Johnson A."/>
            <person name="Liu J."/>
            <person name="Liyanage D."/>
            <person name="Lorensuhewa L."/>
            <person name="Robinson T."/>
            <person name="Song A."/>
            <person name="Song B.-B."/>
            <person name="Dinh H."/>
            <person name="Thornton R."/>
            <person name="Coyle M."/>
            <person name="Francisco L."/>
            <person name="Jackson L."/>
            <person name="Javaid M."/>
            <person name="Korchina V."/>
            <person name="Kovar C."/>
            <person name="Mata R."/>
            <person name="Mathew T."/>
            <person name="Ngo R."/>
            <person name="Nguyen L."/>
            <person name="Nguyen N."/>
            <person name="Okwuonu G."/>
            <person name="Ongeri F."/>
            <person name="Pham C."/>
            <person name="Simmons D."/>
            <person name="Wilczek-Boney K."/>
            <person name="Hale W."/>
            <person name="Jakkamsetti A."/>
            <person name="Pham P."/>
            <person name="Ruth R."/>
            <person name="San Lucas F."/>
            <person name="Warren J."/>
            <person name="Zhang J."/>
            <person name="Zhao Z."/>
            <person name="Zhou C."/>
            <person name="Zhu D."/>
            <person name="Lee S."/>
            <person name="Bess C."/>
            <person name="Blankenburg K."/>
            <person name="Forbes L."/>
            <person name="Fu Q."/>
            <person name="Gubbala S."/>
            <person name="Hirani K."/>
            <person name="Jayaseelan J.C."/>
            <person name="Lara F."/>
            <person name="Munidasa M."/>
            <person name="Palculict T."/>
            <person name="Patil S."/>
            <person name="Pu L.-L."/>
            <person name="Saada N."/>
            <person name="Tang L."/>
            <person name="Weissenberger G."/>
            <person name="Zhu Y."/>
            <person name="Hemphill L."/>
            <person name="Shang Y."/>
            <person name="Youmans B."/>
            <person name="Ayvaz T."/>
            <person name="Ross M."/>
            <person name="Santibanez J."/>
            <person name="Aqrawi P."/>
            <person name="Gross S."/>
            <person name="Joshi V."/>
            <person name="Fowler G."/>
            <person name="Nazareth L."/>
            <person name="Reid J."/>
            <person name="Worley K."/>
            <person name="Petrosino J."/>
            <person name="Highlander S."/>
            <person name="Gibbs R."/>
        </authorList>
    </citation>
    <scope>NUCLEOTIDE SEQUENCE [LARGE SCALE GENOMIC DNA]</scope>
    <source>
        <strain evidence="19">ATCC 33030</strain>
    </source>
</reference>
<dbReference type="HAMAP" id="MF_02241">
    <property type="entry name" value="PIP_synthase"/>
    <property type="match status" value="1"/>
</dbReference>
<proteinExistence type="inferred from homology"/>
<feature type="binding site" evidence="17">
    <location>
        <position position="95"/>
    </location>
    <ligand>
        <name>Mg(2+)</name>
        <dbReference type="ChEBI" id="CHEBI:18420"/>
        <label>2</label>
    </ligand>
</feature>
<feature type="binding site" evidence="17">
    <location>
        <position position="70"/>
    </location>
    <ligand>
        <name>Mg(2+)</name>
        <dbReference type="ChEBI" id="CHEBI:18420"/>
        <label>2</label>
    </ligand>
</feature>
<evidence type="ECO:0000256" key="11">
    <source>
        <dbReference type="ARBA" id="ARBA00022989"/>
    </source>
</evidence>
<dbReference type="EC" id="2.7.8.-" evidence="17"/>
<feature type="binding site" evidence="17">
    <location>
        <position position="91"/>
    </location>
    <ligand>
        <name>Mg(2+)</name>
        <dbReference type="ChEBI" id="CHEBI:18420"/>
        <label>1</label>
    </ligand>
</feature>
<accession>D7WCD9</accession>
<dbReference type="STRING" id="585529.HMPREF0291_11477"/>
<sequence>MRTPVLSVHGRKTAAPVAEPVAKLLLRMGLSPNAVTLLGTLAAIAVTVVLIPTGNLVWAAVLIAFFSAFDMVDGTMARLRGGGTAFGATLDASCDRLTDGALFGAICLWLIYVDQAHPAHIVVALTVLVLSQTISYIKARAEAGGLKVDGGLVERPERLIVSLVGLFLEGLGVPHAIECALWLLMVGSVFTVVQRLIIASRDPRAQQRIAAPAGAPEAANV</sequence>
<dbReference type="Proteomes" id="UP000004208">
    <property type="component" value="Unassembled WGS sequence"/>
</dbReference>
<dbReference type="GO" id="GO:0000287">
    <property type="term" value="F:magnesium ion binding"/>
    <property type="evidence" value="ECO:0007669"/>
    <property type="project" value="UniProtKB-UniRule"/>
</dbReference>
<comment type="caution">
    <text evidence="19">The sequence shown here is derived from an EMBL/GenBank/DDBJ whole genome shotgun (WGS) entry which is preliminary data.</text>
</comment>
<dbReference type="InterPro" id="IPR000462">
    <property type="entry name" value="CDP-OH_P_trans"/>
</dbReference>
<evidence type="ECO:0000256" key="2">
    <source>
        <dbReference type="ARBA" id="ARBA00004805"/>
    </source>
</evidence>
<dbReference type="Gene3D" id="1.20.120.1760">
    <property type="match status" value="1"/>
</dbReference>
<evidence type="ECO:0000313" key="20">
    <source>
        <dbReference type="Proteomes" id="UP000004208"/>
    </source>
</evidence>
<comment type="catalytic activity">
    <reaction evidence="16 17">
        <text>a CDP-1,2-diacyl-sn-glycerol + 1D-myo-inositol 3-phosphate = a 1,2-diacyl-sn-glycero-3-phospho-(1D-myo-inositol-3-phosphate) + CMP + H(+)</text>
        <dbReference type="Rhea" id="RHEA:60504"/>
        <dbReference type="ChEBI" id="CHEBI:15378"/>
        <dbReference type="ChEBI" id="CHEBI:58088"/>
        <dbReference type="ChEBI" id="CHEBI:58332"/>
        <dbReference type="ChEBI" id="CHEBI:58401"/>
        <dbReference type="ChEBI" id="CHEBI:60377"/>
    </reaction>
</comment>
<comment type="subcellular location">
    <subcellularLocation>
        <location evidence="1 17">Cell membrane</location>
        <topology evidence="1 17">Multi-pass membrane protein</topology>
    </subcellularLocation>
</comment>
<gene>
    <name evidence="19" type="ORF">HMPREF0291_11477</name>
</gene>
<dbReference type="GO" id="GO:0005886">
    <property type="term" value="C:plasma membrane"/>
    <property type="evidence" value="ECO:0007669"/>
    <property type="project" value="UniProtKB-SubCell"/>
</dbReference>
<evidence type="ECO:0000256" key="8">
    <source>
        <dbReference type="ARBA" id="ARBA00022692"/>
    </source>
</evidence>
<comment type="similarity">
    <text evidence="4 17 18">Belongs to the CDP-alcohol phosphatidyltransferase class-I family.</text>
</comment>
<dbReference type="EMBL" id="ACLJ02000003">
    <property type="protein sequence ID" value="EFK53820.1"/>
    <property type="molecule type" value="Genomic_DNA"/>
</dbReference>
<evidence type="ECO:0000256" key="18">
    <source>
        <dbReference type="RuleBase" id="RU003750"/>
    </source>
</evidence>
<evidence type="ECO:0000256" key="13">
    <source>
        <dbReference type="ARBA" id="ARBA00023935"/>
    </source>
</evidence>
<keyword evidence="12 17" id="KW-0472">Membrane</keyword>
<comment type="pathway">
    <text evidence="2 17">Phospholipid metabolism; phosphatidylinositol phosphate biosynthesis.</text>
</comment>
<evidence type="ECO:0000256" key="14">
    <source>
        <dbReference type="ARBA" id="ARBA00024082"/>
    </source>
</evidence>
<evidence type="ECO:0000256" key="9">
    <source>
        <dbReference type="ARBA" id="ARBA00022723"/>
    </source>
</evidence>
<keyword evidence="11 17" id="KW-1133">Transmembrane helix</keyword>
<comment type="pathway">
    <text evidence="3">Lipid metabolism.</text>
</comment>
<keyword evidence="10 17" id="KW-0460">Magnesium</keyword>
<keyword evidence="8 17" id="KW-0812">Transmembrane</keyword>
<dbReference type="GO" id="GO:0008654">
    <property type="term" value="P:phospholipid biosynthetic process"/>
    <property type="evidence" value="ECO:0007669"/>
    <property type="project" value="UniProtKB-UniRule"/>
</dbReference>
<comment type="cofactor">
    <cofactor evidence="17">
        <name>Mg(2+)</name>
        <dbReference type="ChEBI" id="CHEBI:18420"/>
    </cofactor>
    <text evidence="17">Contains a di-nuclear catalytic Mg(2+) center.</text>
</comment>
<comment type="caution">
    <text evidence="17">Lacks conserved residue(s) required for the propagation of feature annotation.</text>
</comment>
<protein>
    <recommendedName>
        <fullName evidence="14 17">Phosphatidylinositol phosphate synthase</fullName>
        <shortName evidence="17">PIP synthase</shortName>
        <ecNumber evidence="17">2.7.8.-</ecNumber>
    </recommendedName>
    <alternativeName>
        <fullName evidence="15 17">CDP-diacylglycerol--D-myo-inositol-3-phosphate 3-phosphatidyltransferase</fullName>
    </alternativeName>
</protein>
<dbReference type="InterPro" id="IPR043130">
    <property type="entry name" value="CDP-OH_PTrfase_TM_dom"/>
</dbReference>
<keyword evidence="20" id="KW-1185">Reference proteome</keyword>
<keyword evidence="17" id="KW-0443">Lipid metabolism</keyword>
<feature type="binding site" evidence="17">
    <location>
        <position position="70"/>
    </location>
    <ligand>
        <name>Mg(2+)</name>
        <dbReference type="ChEBI" id="CHEBI:18420"/>
        <label>1</label>
    </ligand>
</feature>
<comment type="catalytic activity">
    <reaction evidence="13 17">
        <text>1,2-di-(9Z-octadecenoyl)-sn-glycero-3-cytidine-5'-diphosphate + 1D-myo-inositol 3-phosphate = 1,2-di-(9Z-octadecenoyl)-sn-glycero-3-phospho-(1D-myo-inositol-3-phosphate) + CMP + H(+)</text>
        <dbReference type="Rhea" id="RHEA:61216"/>
        <dbReference type="ChEBI" id="CHEBI:15378"/>
        <dbReference type="ChEBI" id="CHEBI:58401"/>
        <dbReference type="ChEBI" id="CHEBI:60377"/>
        <dbReference type="ChEBI" id="CHEBI:85356"/>
        <dbReference type="ChEBI" id="CHEBI:144472"/>
    </reaction>
</comment>
<feature type="binding site" evidence="17">
    <location>
        <begin position="33"/>
        <end position="36"/>
    </location>
    <ligand>
        <name>a CDP-1,2-diacyl-sn-glycerol</name>
        <dbReference type="ChEBI" id="CHEBI:58332"/>
    </ligand>
</feature>
<evidence type="ECO:0000256" key="4">
    <source>
        <dbReference type="ARBA" id="ARBA00010441"/>
    </source>
</evidence>
<organism evidence="19 20">
    <name type="scientific">Corynebacterium genitalium ATCC 33030</name>
    <dbReference type="NCBI Taxonomy" id="585529"/>
    <lineage>
        <taxon>Bacteria</taxon>
        <taxon>Bacillati</taxon>
        <taxon>Actinomycetota</taxon>
        <taxon>Actinomycetes</taxon>
        <taxon>Mycobacteriales</taxon>
        <taxon>Corynebacteriaceae</taxon>
        <taxon>Corynebacterium</taxon>
    </lineage>
</organism>
<feature type="binding site" evidence="17">
    <location>
        <position position="84"/>
    </location>
    <ligand>
        <name>a CDP-1,2-diacyl-sn-glycerol</name>
        <dbReference type="ChEBI" id="CHEBI:58332"/>
    </ligand>
</feature>
<keyword evidence="17" id="KW-0444">Lipid biosynthesis</keyword>
<evidence type="ECO:0000256" key="16">
    <source>
        <dbReference type="ARBA" id="ARBA00048865"/>
    </source>
</evidence>
<evidence type="ECO:0000256" key="17">
    <source>
        <dbReference type="HAMAP-Rule" id="MF_02241"/>
    </source>
</evidence>
<dbReference type="UniPathway" id="UPA00220"/>
<keyword evidence="6 17" id="KW-1003">Cell membrane</keyword>
<name>D7WCD9_9CORY</name>
<feature type="binding site" evidence="17">
    <location>
        <position position="78"/>
    </location>
    <ligand>
        <name>a CDP-1,2-diacyl-sn-glycerol</name>
        <dbReference type="ChEBI" id="CHEBI:58332"/>
    </ligand>
</feature>
<evidence type="ECO:0000256" key="7">
    <source>
        <dbReference type="ARBA" id="ARBA00022679"/>
    </source>
</evidence>
<comment type="subunit">
    <text evidence="5 17">Homodimer.</text>
</comment>
<evidence type="ECO:0000256" key="12">
    <source>
        <dbReference type="ARBA" id="ARBA00023136"/>
    </source>
</evidence>
<dbReference type="InterPro" id="IPR048254">
    <property type="entry name" value="CDP_ALCOHOL_P_TRANSF_CS"/>
</dbReference>
<keyword evidence="9 17" id="KW-0479">Metal-binding</keyword>
<evidence type="ECO:0000256" key="6">
    <source>
        <dbReference type="ARBA" id="ARBA00022475"/>
    </source>
</evidence>
<evidence type="ECO:0000256" key="1">
    <source>
        <dbReference type="ARBA" id="ARBA00004651"/>
    </source>
</evidence>
<keyword evidence="7 17" id="KW-0808">Transferase</keyword>
<dbReference type="GO" id="GO:0016780">
    <property type="term" value="F:phosphotransferase activity, for other substituted phosphate groups"/>
    <property type="evidence" value="ECO:0007669"/>
    <property type="project" value="UniProtKB-UniRule"/>
</dbReference>
<feature type="transmembrane region" description="Helical" evidence="17">
    <location>
        <begin position="57"/>
        <end position="76"/>
    </location>
</feature>
<dbReference type="NCBIfam" id="NF045883">
    <property type="entry name" value="PIPSynth"/>
    <property type="match status" value="1"/>
</dbReference>
<feature type="binding site" evidence="17">
    <location>
        <position position="73"/>
    </location>
    <ligand>
        <name>Mg(2+)</name>
        <dbReference type="ChEBI" id="CHEBI:18420"/>
        <label>1</label>
    </ligand>
</feature>
<evidence type="ECO:0000256" key="10">
    <source>
        <dbReference type="ARBA" id="ARBA00022842"/>
    </source>
</evidence>
<evidence type="ECO:0000256" key="5">
    <source>
        <dbReference type="ARBA" id="ARBA00011738"/>
    </source>
</evidence>
<dbReference type="InterPro" id="IPR044268">
    <property type="entry name" value="PIP_synthase_PgsA1"/>
</dbReference>
<dbReference type="PROSITE" id="PS00379">
    <property type="entry name" value="CDP_ALCOHOL_P_TRANSF"/>
    <property type="match status" value="1"/>
</dbReference>
<keyword evidence="17" id="KW-0594">Phospholipid biosynthesis</keyword>